<dbReference type="PANTHER" id="PTHR42029">
    <property type="entry name" value="AN04G07800"/>
    <property type="match status" value="1"/>
</dbReference>
<keyword evidence="4" id="KW-1185">Reference proteome</keyword>
<dbReference type="EMBL" id="JAPEVB010000005">
    <property type="protein sequence ID" value="KAJ4387094.1"/>
    <property type="molecule type" value="Genomic_DNA"/>
</dbReference>
<name>A0A9W9CU59_9PEZI</name>
<proteinExistence type="predicted"/>
<evidence type="ECO:0000256" key="1">
    <source>
        <dbReference type="SAM" id="MobiDB-lite"/>
    </source>
</evidence>
<reference evidence="3" key="1">
    <citation type="submission" date="2022-10" db="EMBL/GenBank/DDBJ databases">
        <title>Tapping the CABI collections for fungal endophytes: first genome assemblies for Collariella, Neodidymelliopsis, Ascochyta clinopodiicola, Didymella pomorum, Didymosphaeria variabile, Neocosmospora piperis and Neocucurbitaria cava.</title>
        <authorList>
            <person name="Hill R."/>
        </authorList>
    </citation>
    <scope>NUCLEOTIDE SEQUENCE</scope>
    <source>
        <strain evidence="3">IMI 355082</strain>
    </source>
</reference>
<keyword evidence="2" id="KW-0472">Membrane</keyword>
<dbReference type="PANTHER" id="PTHR42029:SF3">
    <property type="entry name" value="AN04G07800"/>
    <property type="match status" value="1"/>
</dbReference>
<feature type="transmembrane region" description="Helical" evidence="2">
    <location>
        <begin position="83"/>
        <end position="102"/>
    </location>
</feature>
<gene>
    <name evidence="3" type="ORF">N0V93_007681</name>
</gene>
<evidence type="ECO:0000313" key="4">
    <source>
        <dbReference type="Proteomes" id="UP001140453"/>
    </source>
</evidence>
<dbReference type="OrthoDB" id="5420247at2759"/>
<feature type="transmembrane region" description="Helical" evidence="2">
    <location>
        <begin position="7"/>
        <end position="31"/>
    </location>
</feature>
<keyword evidence="2" id="KW-1133">Transmembrane helix</keyword>
<feature type="region of interest" description="Disordered" evidence="1">
    <location>
        <begin position="157"/>
        <end position="221"/>
    </location>
</feature>
<evidence type="ECO:0000313" key="3">
    <source>
        <dbReference type="EMBL" id="KAJ4387094.1"/>
    </source>
</evidence>
<accession>A0A9W9CU59</accession>
<dbReference type="Proteomes" id="UP001140453">
    <property type="component" value="Unassembled WGS sequence"/>
</dbReference>
<dbReference type="AlphaFoldDB" id="A0A9W9CU59"/>
<keyword evidence="2" id="KW-0812">Transmembrane</keyword>
<comment type="caution">
    <text evidence="3">The sequence shown here is derived from an EMBL/GenBank/DDBJ whole genome shotgun (WGS) entry which is preliminary data.</text>
</comment>
<organism evidence="3 4">
    <name type="scientific">Gnomoniopsis smithogilvyi</name>
    <dbReference type="NCBI Taxonomy" id="1191159"/>
    <lineage>
        <taxon>Eukaryota</taxon>
        <taxon>Fungi</taxon>
        <taxon>Dikarya</taxon>
        <taxon>Ascomycota</taxon>
        <taxon>Pezizomycotina</taxon>
        <taxon>Sordariomycetes</taxon>
        <taxon>Sordariomycetidae</taxon>
        <taxon>Diaporthales</taxon>
        <taxon>Gnomoniaceae</taxon>
        <taxon>Gnomoniopsis</taxon>
    </lineage>
</organism>
<protein>
    <submittedName>
        <fullName evidence="3">Uncharacterized protein</fullName>
    </submittedName>
</protein>
<sequence length="221" mass="24857">MSRRASRIFIGTVLLVQPYWILEIFATFTYFNNVNSWLFPKTRPIETAFRDPWWVASVGKLLWVLKSHYDLTLKEVVTISPRFAIMVAAMMLSIVFVILDILSVTGTLDDTLPVGVNPFWKLALVFKCLTDTVILDDFKTALDRLWTLRRTSLANGDPLAETGRPGPYVRQPSIASNEPGNHKNGSREHADHISFASTPRRQDLELGRIESVPSLPTAAAT</sequence>
<evidence type="ECO:0000256" key="2">
    <source>
        <dbReference type="SAM" id="Phobius"/>
    </source>
</evidence>